<dbReference type="GO" id="GO:0004252">
    <property type="term" value="F:serine-type endopeptidase activity"/>
    <property type="evidence" value="ECO:0007669"/>
    <property type="project" value="UniProtKB-EC"/>
</dbReference>
<dbReference type="Gene3D" id="2.40.10.10">
    <property type="entry name" value="Trypsin-like serine proteases"/>
    <property type="match status" value="1"/>
</dbReference>
<evidence type="ECO:0000256" key="4">
    <source>
        <dbReference type="ARBA" id="ARBA00022801"/>
    </source>
</evidence>
<evidence type="ECO:0000256" key="6">
    <source>
        <dbReference type="ARBA" id="ARBA00023145"/>
    </source>
</evidence>
<dbReference type="GO" id="GO:0007586">
    <property type="term" value="P:digestion"/>
    <property type="evidence" value="ECO:0007669"/>
    <property type="project" value="UniProtKB-KW"/>
</dbReference>
<accession>A0A6J1N7E6</accession>
<dbReference type="AlphaFoldDB" id="A0A6J1N7E6"/>
<dbReference type="PANTHER" id="PTHR24276:SF97">
    <property type="entry name" value="GH13245P2-RELATED"/>
    <property type="match status" value="1"/>
</dbReference>
<evidence type="ECO:0000256" key="5">
    <source>
        <dbReference type="ARBA" id="ARBA00022825"/>
    </source>
</evidence>
<feature type="chain" id="PRO_5026731531" description="trypsin" evidence="10">
    <location>
        <begin position="22"/>
        <end position="295"/>
    </location>
</feature>
<dbReference type="KEGG" id="bany:112049854"/>
<evidence type="ECO:0000256" key="8">
    <source>
        <dbReference type="ARBA" id="ARBA00036320"/>
    </source>
</evidence>
<feature type="signal peptide" evidence="10">
    <location>
        <begin position="1"/>
        <end position="21"/>
    </location>
</feature>
<dbReference type="GO" id="GO:0006508">
    <property type="term" value="P:proteolysis"/>
    <property type="evidence" value="ECO:0007669"/>
    <property type="project" value="UniProtKB-KW"/>
</dbReference>
<dbReference type="Proteomes" id="UP001652582">
    <property type="component" value="Chromosome 10"/>
</dbReference>
<dbReference type="InterPro" id="IPR050430">
    <property type="entry name" value="Peptidase_S1"/>
</dbReference>
<dbReference type="EC" id="3.4.21.4" evidence="9"/>
<dbReference type="InterPro" id="IPR001314">
    <property type="entry name" value="Peptidase_S1A"/>
</dbReference>
<protein>
    <recommendedName>
        <fullName evidence="9">trypsin</fullName>
        <ecNumber evidence="9">3.4.21.4</ecNumber>
    </recommendedName>
</protein>
<feature type="domain" description="Peptidase S1" evidence="11">
    <location>
        <begin position="56"/>
        <end position="294"/>
    </location>
</feature>
<evidence type="ECO:0000256" key="10">
    <source>
        <dbReference type="SAM" id="SignalP"/>
    </source>
</evidence>
<dbReference type="InterPro" id="IPR043504">
    <property type="entry name" value="Peptidase_S1_PA_chymotrypsin"/>
</dbReference>
<name>A0A6J1N7E6_BICAN</name>
<comment type="similarity">
    <text evidence="1">Belongs to the peptidase S1 family.</text>
</comment>
<dbReference type="PANTHER" id="PTHR24276">
    <property type="entry name" value="POLYSERASE-RELATED"/>
    <property type="match status" value="1"/>
</dbReference>
<dbReference type="Pfam" id="PF00089">
    <property type="entry name" value="Trypsin"/>
    <property type="match status" value="1"/>
</dbReference>
<evidence type="ECO:0000256" key="7">
    <source>
        <dbReference type="ARBA" id="ARBA00023157"/>
    </source>
</evidence>
<evidence type="ECO:0000259" key="11">
    <source>
        <dbReference type="PROSITE" id="PS50240"/>
    </source>
</evidence>
<evidence type="ECO:0000256" key="9">
    <source>
        <dbReference type="ARBA" id="ARBA00038868"/>
    </source>
</evidence>
<dbReference type="OrthoDB" id="10061449at2759"/>
<dbReference type="GeneID" id="112049854"/>
<proteinExistence type="inferred from homology"/>
<evidence type="ECO:0000313" key="12">
    <source>
        <dbReference type="Proteomes" id="UP001652582"/>
    </source>
</evidence>
<comment type="catalytic activity">
    <reaction evidence="8">
        <text>Preferential cleavage: Arg-|-Xaa, Lys-|-Xaa.</text>
        <dbReference type="EC" id="3.4.21.4"/>
    </reaction>
</comment>
<keyword evidence="4" id="KW-0378">Hydrolase</keyword>
<keyword evidence="3" id="KW-0222">Digestion</keyword>
<keyword evidence="12" id="KW-1185">Reference proteome</keyword>
<evidence type="ECO:0000256" key="2">
    <source>
        <dbReference type="ARBA" id="ARBA00022670"/>
    </source>
</evidence>
<evidence type="ECO:0000256" key="1">
    <source>
        <dbReference type="ARBA" id="ARBA00007664"/>
    </source>
</evidence>
<dbReference type="PRINTS" id="PR00722">
    <property type="entry name" value="CHYMOTRYPSIN"/>
</dbReference>
<keyword evidence="6" id="KW-0865">Zymogen</keyword>
<keyword evidence="10" id="KW-0732">Signal</keyword>
<evidence type="ECO:0000313" key="13">
    <source>
        <dbReference type="RefSeq" id="XP_023943665.1"/>
    </source>
</evidence>
<reference evidence="13" key="1">
    <citation type="submission" date="2025-08" db="UniProtKB">
        <authorList>
            <consortium name="RefSeq"/>
        </authorList>
    </citation>
    <scope>IDENTIFICATION</scope>
</reference>
<dbReference type="SUPFAM" id="SSF50494">
    <property type="entry name" value="Trypsin-like serine proteases"/>
    <property type="match status" value="1"/>
</dbReference>
<dbReference type="InterPro" id="IPR009003">
    <property type="entry name" value="Peptidase_S1_PA"/>
</dbReference>
<sequence>MQDFNMFACLITFTLLCTAQAGISRQLNKIKPLDPSYPKFIRHSVSNWAGLPLDEVISTRPSSPPVNELYPTAVLFGRTCGGTIISPTWVLSAAHCTLFTGGRDVLAGTNNTENDTGVRVRVKRLVLHPKFTVGPYWLDASHYGIKQVGARWDFLLAELEQPLPIDGKTIAVARLDERARVPPGEEVGYAGYGAAVHGDTMREDMHAMDLEVLDDSECSSLIEFDSTDMVCTKGRPPRFDSACNGDSGSGLISRGSIIGVASWVEDDATTCRPGARVIFSRVAAVRDWIRQVTKI</sequence>
<evidence type="ECO:0000256" key="3">
    <source>
        <dbReference type="ARBA" id="ARBA00022757"/>
    </source>
</evidence>
<dbReference type="PROSITE" id="PS50240">
    <property type="entry name" value="TRYPSIN_DOM"/>
    <property type="match status" value="1"/>
</dbReference>
<dbReference type="InterPro" id="IPR001254">
    <property type="entry name" value="Trypsin_dom"/>
</dbReference>
<keyword evidence="2" id="KW-0645">Protease</keyword>
<gene>
    <name evidence="13" type="primary">LOC112049854</name>
</gene>
<keyword evidence="7" id="KW-1015">Disulfide bond</keyword>
<dbReference type="InterPro" id="IPR018114">
    <property type="entry name" value="TRYPSIN_HIS"/>
</dbReference>
<dbReference type="SMART" id="SM00020">
    <property type="entry name" value="Tryp_SPc"/>
    <property type="match status" value="1"/>
</dbReference>
<organism evidence="12 13">
    <name type="scientific">Bicyclus anynana</name>
    <name type="common">Squinting bush brown butterfly</name>
    <dbReference type="NCBI Taxonomy" id="110368"/>
    <lineage>
        <taxon>Eukaryota</taxon>
        <taxon>Metazoa</taxon>
        <taxon>Ecdysozoa</taxon>
        <taxon>Arthropoda</taxon>
        <taxon>Hexapoda</taxon>
        <taxon>Insecta</taxon>
        <taxon>Pterygota</taxon>
        <taxon>Neoptera</taxon>
        <taxon>Endopterygota</taxon>
        <taxon>Lepidoptera</taxon>
        <taxon>Glossata</taxon>
        <taxon>Ditrysia</taxon>
        <taxon>Papilionoidea</taxon>
        <taxon>Nymphalidae</taxon>
        <taxon>Satyrinae</taxon>
        <taxon>Satyrini</taxon>
        <taxon>Mycalesina</taxon>
        <taxon>Bicyclus</taxon>
    </lineage>
</organism>
<dbReference type="PROSITE" id="PS00134">
    <property type="entry name" value="TRYPSIN_HIS"/>
    <property type="match status" value="1"/>
</dbReference>
<dbReference type="RefSeq" id="XP_023943665.1">
    <property type="nucleotide sequence ID" value="XM_024087897.2"/>
</dbReference>
<keyword evidence="5" id="KW-0720">Serine protease</keyword>